<name>A0A1I2RS05_9BACT</name>
<dbReference type="EMBL" id="FOPC01000003">
    <property type="protein sequence ID" value="SFG40536.1"/>
    <property type="molecule type" value="Genomic_DNA"/>
</dbReference>
<dbReference type="AlphaFoldDB" id="A0A1I2RS05"/>
<gene>
    <name evidence="1" type="ORF">SAMN04487988_103272</name>
</gene>
<protein>
    <submittedName>
        <fullName evidence="1">Uncharacterized protein</fullName>
    </submittedName>
</protein>
<accession>A0A1I2RS05</accession>
<keyword evidence="2" id="KW-1185">Reference proteome</keyword>
<dbReference type="Proteomes" id="UP000199642">
    <property type="component" value="Unassembled WGS sequence"/>
</dbReference>
<reference evidence="2" key="1">
    <citation type="submission" date="2016-10" db="EMBL/GenBank/DDBJ databases">
        <authorList>
            <person name="Varghese N."/>
            <person name="Submissions S."/>
        </authorList>
    </citation>
    <scope>NUCLEOTIDE SEQUENCE [LARGE SCALE GENOMIC DNA]</scope>
    <source>
        <strain evidence="2">DSM 19315</strain>
    </source>
</reference>
<proteinExistence type="predicted"/>
<dbReference type="STRING" id="435880.SAMN04487988_103272"/>
<evidence type="ECO:0000313" key="1">
    <source>
        <dbReference type="EMBL" id="SFG40536.1"/>
    </source>
</evidence>
<evidence type="ECO:0000313" key="2">
    <source>
        <dbReference type="Proteomes" id="UP000199642"/>
    </source>
</evidence>
<sequence length="47" mass="5406">MRMIVVSKVGIAKLKLKRKISLYSDTIHFIKKCKNQIILNGYATILN</sequence>
<organism evidence="1 2">
    <name type="scientific">Algoriphagus hitonicola</name>
    <dbReference type="NCBI Taxonomy" id="435880"/>
    <lineage>
        <taxon>Bacteria</taxon>
        <taxon>Pseudomonadati</taxon>
        <taxon>Bacteroidota</taxon>
        <taxon>Cytophagia</taxon>
        <taxon>Cytophagales</taxon>
        <taxon>Cyclobacteriaceae</taxon>
        <taxon>Algoriphagus</taxon>
    </lineage>
</organism>